<dbReference type="SUPFAM" id="SSF48452">
    <property type="entry name" value="TPR-like"/>
    <property type="match status" value="1"/>
</dbReference>
<evidence type="ECO:0000256" key="2">
    <source>
        <dbReference type="ARBA" id="ARBA00006275"/>
    </source>
</evidence>
<feature type="domain" description="SusD-like N-terminal" evidence="8">
    <location>
        <begin position="22"/>
        <end position="221"/>
    </location>
</feature>
<dbReference type="PROSITE" id="PS51257">
    <property type="entry name" value="PROKAR_LIPOPROTEIN"/>
    <property type="match status" value="1"/>
</dbReference>
<dbReference type="RefSeq" id="WP_074761377.1">
    <property type="nucleotide sequence ID" value="NZ_FNRF01000003.1"/>
</dbReference>
<dbReference type="InterPro" id="IPR012944">
    <property type="entry name" value="SusD_RagB_dom"/>
</dbReference>
<keyword evidence="5" id="KW-0998">Cell outer membrane</keyword>
<dbReference type="InterPro" id="IPR011990">
    <property type="entry name" value="TPR-like_helical_dom_sf"/>
</dbReference>
<dbReference type="InterPro" id="IPR033985">
    <property type="entry name" value="SusD-like_N"/>
</dbReference>
<dbReference type="Proteomes" id="UP000182257">
    <property type="component" value="Unassembled WGS sequence"/>
</dbReference>
<evidence type="ECO:0000256" key="1">
    <source>
        <dbReference type="ARBA" id="ARBA00004442"/>
    </source>
</evidence>
<gene>
    <name evidence="9" type="ORF">SAMN05216462_2005</name>
</gene>
<sequence>MKLYKSSFIALALAAGVTSCTDYLEQEPPSSLTPENFYTSEDQVQAVANRFYQDIMPGHGGWDYGTYTNDNNTDVQAARTPSVKFSANLWHTAQSEGDWSWGNIRNVNYQLAELKAKLAQNAISGNETNIRQYVGEIYFFRAYAYFDMLKKYGDLPILTEALPDNEAVLVAASHRQPCNEVARFIVNNLDTAITYMKPDFEKRHTRISADAAKLFKSRVALYMGSWLTNFAGTPFVPNGAGWPGAAKNPGYQFPTGSIENEAKYFFETAAAAAEEVAEKYKNSLTINNGVVPQAEGESNPYLELWGTTNCTGKSEILLWREYSKSLGLNNDIEVAVEKGNIGTGVTRSLVERYVMADGKPIYASAYTYDDSEIAKVVENRDPRLQVMLKVPGQVNCFKNVTDDAGTHWTQTEPTPNITNANAEDGYITGYAIRKGMTFDRSLTANGGSYNACVIFRATEALLNYIEAEYMLTKNINSGKILEYWKKVREAAGFTGAAIDPQVTIAATDMTKETLDWGAYTAGELLTDATLYNIRRERSCEFLAEGLRDMDLKRWRAYEQLIKKPVYAEGIHLWNTPMEKWYNDLVADGSSSSNVSQKSISEYHCPHVVNMTNNNYANGLTWRMAYYLQPLPLRQFLLTAPDHASIDQSPMYQNPYWPTETDAPAQQ</sequence>
<dbReference type="GO" id="GO:0009279">
    <property type="term" value="C:cell outer membrane"/>
    <property type="evidence" value="ECO:0007669"/>
    <property type="project" value="UniProtKB-SubCell"/>
</dbReference>
<dbReference type="AlphaFoldDB" id="A0A1H4CKA0"/>
<dbReference type="Gene3D" id="1.25.40.390">
    <property type="match status" value="1"/>
</dbReference>
<dbReference type="EMBL" id="FNRF01000003">
    <property type="protein sequence ID" value="SEA60749.1"/>
    <property type="molecule type" value="Genomic_DNA"/>
</dbReference>
<evidence type="ECO:0000259" key="8">
    <source>
        <dbReference type="Pfam" id="PF14322"/>
    </source>
</evidence>
<organism evidence="9 10">
    <name type="scientific">Xylanibacter ruminicola</name>
    <name type="common">Prevotella ruminicola</name>
    <dbReference type="NCBI Taxonomy" id="839"/>
    <lineage>
        <taxon>Bacteria</taxon>
        <taxon>Pseudomonadati</taxon>
        <taxon>Bacteroidota</taxon>
        <taxon>Bacteroidia</taxon>
        <taxon>Bacteroidales</taxon>
        <taxon>Prevotellaceae</taxon>
        <taxon>Xylanibacter</taxon>
    </lineage>
</organism>
<dbReference type="Pfam" id="PF07980">
    <property type="entry name" value="SusD_RagB"/>
    <property type="match status" value="1"/>
</dbReference>
<evidence type="ECO:0000256" key="4">
    <source>
        <dbReference type="ARBA" id="ARBA00023136"/>
    </source>
</evidence>
<comment type="similarity">
    <text evidence="2">Belongs to the SusD family.</text>
</comment>
<evidence type="ECO:0000256" key="3">
    <source>
        <dbReference type="ARBA" id="ARBA00022729"/>
    </source>
</evidence>
<reference evidence="9 10" key="1">
    <citation type="submission" date="2016-10" db="EMBL/GenBank/DDBJ databases">
        <authorList>
            <person name="de Groot N.N."/>
        </authorList>
    </citation>
    <scope>NUCLEOTIDE SEQUENCE [LARGE SCALE GENOMIC DNA]</scope>
    <source>
        <strain evidence="9 10">D31d</strain>
    </source>
</reference>
<feature type="signal peptide" evidence="6">
    <location>
        <begin position="1"/>
        <end position="20"/>
    </location>
</feature>
<keyword evidence="4" id="KW-0472">Membrane</keyword>
<accession>A0A1H4CKA0</accession>
<evidence type="ECO:0000256" key="6">
    <source>
        <dbReference type="SAM" id="SignalP"/>
    </source>
</evidence>
<dbReference type="OrthoDB" id="5694214at2"/>
<proteinExistence type="inferred from homology"/>
<protein>
    <submittedName>
        <fullName evidence="9">Starch-binding associating with outer membrane</fullName>
    </submittedName>
</protein>
<evidence type="ECO:0000313" key="10">
    <source>
        <dbReference type="Proteomes" id="UP000182257"/>
    </source>
</evidence>
<keyword evidence="3 6" id="KW-0732">Signal</keyword>
<name>A0A1H4CKA0_XYLRU</name>
<feature type="domain" description="RagB/SusD" evidence="7">
    <location>
        <begin position="338"/>
        <end position="634"/>
    </location>
</feature>
<dbReference type="Pfam" id="PF14322">
    <property type="entry name" value="SusD-like_3"/>
    <property type="match status" value="1"/>
</dbReference>
<evidence type="ECO:0000259" key="7">
    <source>
        <dbReference type="Pfam" id="PF07980"/>
    </source>
</evidence>
<evidence type="ECO:0000313" key="9">
    <source>
        <dbReference type="EMBL" id="SEA60749.1"/>
    </source>
</evidence>
<evidence type="ECO:0000256" key="5">
    <source>
        <dbReference type="ARBA" id="ARBA00023237"/>
    </source>
</evidence>
<comment type="subcellular location">
    <subcellularLocation>
        <location evidence="1">Cell outer membrane</location>
    </subcellularLocation>
</comment>
<feature type="chain" id="PRO_5010357358" evidence="6">
    <location>
        <begin position="21"/>
        <end position="666"/>
    </location>
</feature>